<dbReference type="MEROPS" id="M16.A09"/>
<dbReference type="OMA" id="VEPWYCT"/>
<evidence type="ECO:0000256" key="6">
    <source>
        <dbReference type="ARBA" id="ARBA00023049"/>
    </source>
</evidence>
<keyword evidence="6" id="KW-0482">Metalloprotease</keyword>
<evidence type="ECO:0000259" key="9">
    <source>
        <dbReference type="Pfam" id="PF22456"/>
    </source>
</evidence>
<evidence type="ECO:0000256" key="1">
    <source>
        <dbReference type="ARBA" id="ARBA00007261"/>
    </source>
</evidence>
<dbReference type="GO" id="GO:0051603">
    <property type="term" value="P:proteolysis involved in protein catabolic process"/>
    <property type="evidence" value="ECO:0007669"/>
    <property type="project" value="TreeGrafter"/>
</dbReference>
<dbReference type="InterPro" id="IPR001431">
    <property type="entry name" value="Pept_M16_Zn_BS"/>
</dbReference>
<reference evidence="10" key="2">
    <citation type="submission" date="2024-10" db="UniProtKB">
        <authorList>
            <consortium name="EnsemblProtists"/>
        </authorList>
    </citation>
    <scope>IDENTIFICATION</scope>
</reference>
<evidence type="ECO:0000256" key="2">
    <source>
        <dbReference type="ARBA" id="ARBA00022670"/>
    </source>
</evidence>
<dbReference type="Gene3D" id="3.30.830.10">
    <property type="entry name" value="Metalloenzyme, LuxS/M16 peptidase-like"/>
    <property type="match status" value="4"/>
</dbReference>
<dbReference type="PROSITE" id="PS00143">
    <property type="entry name" value="INSULINASE"/>
    <property type="match status" value="1"/>
</dbReference>
<sequence length="784" mass="85316">MNVAVGSMSNPEAWQGLAHFCEHMLFLGTASYPDEGDFESYIASNGGSNNAYTDSEETVYFFDVGAGALPGALARFSDFFAAPLFTESATAREVAAIESEHSKNIQSDGWRTEQLLRATRGVSGHPYNGSPHTCYHHGTEPTLDSRLWRCLPVADFDTWLACKPQGRTWLVCKPQVALSQLLTARADGSLLSLLKREGLGTAIEVGVEEQTRSFAVVTASLALTEAGLAAWPTAMGHLFSYLRLCREKGALAQLGFRYAEPSQPQAFVTATAASMPLYRPAAWLSGPSLLEGAGGPPTLRQLLGGMTPRAAMVEVCAKEVAPKAPLSEPIYGTRYGRLPIEMPLRATSADLAASWGIRYGRQPIEGEAYFLWRSPEFYTSARTAVTAELFAGMLAEVLQEATYEAAQAGLVAASGVSSDAFTVQLGGYDERLPALATLVASTVRSFEPTPAAFERKVDILRRQLRDAERRQPISLAGYRRGLALQPARFSNEQLAAAAGEEGVLREAQLEAFVAGNLRENEAAEMVRGVRAALPAAPLAAERLPIRRLRRLPPGGATRQFLAGNPEEPNGALEMYLQVGPDEGDDWLHLLLLSQMIDKAATPSAVYAELRTKQQLGYIVQCGSTEADGVRGLVFIVQSSVQPPPELEARLEAFLRLFRGTLLLTSDEELDTYRESLAAQMQDVDQRADGQASRLWAEVATRRYDFGRPWRSSKRMRRVTRDGLIGFYDKYIAAGGAGRCRLSTHVFSQRSPPKGPLRDDPLPDAFFPPTADGFGVDWAADRAVV</sequence>
<accession>A0A0D3KBS9</accession>
<dbReference type="GO" id="GO:0043171">
    <property type="term" value="P:peptide catabolic process"/>
    <property type="evidence" value="ECO:0007669"/>
    <property type="project" value="TreeGrafter"/>
</dbReference>
<dbReference type="GeneID" id="17278485"/>
<keyword evidence="5" id="KW-0862">Zinc</keyword>
<dbReference type="RefSeq" id="XP_005785643.1">
    <property type="nucleotide sequence ID" value="XM_005785586.1"/>
</dbReference>
<keyword evidence="4" id="KW-0378">Hydrolase</keyword>
<dbReference type="KEGG" id="ehx:EMIHUDRAFT_449448"/>
<dbReference type="PaxDb" id="2903-EOD33214"/>
<dbReference type="AlphaFoldDB" id="A0A0D3KBS9"/>
<keyword evidence="2" id="KW-0645">Protease</keyword>
<dbReference type="STRING" id="2903.R1FIS0"/>
<dbReference type="InterPro" id="IPR032632">
    <property type="entry name" value="Peptidase_M16_M"/>
</dbReference>
<evidence type="ECO:0000256" key="5">
    <source>
        <dbReference type="ARBA" id="ARBA00022833"/>
    </source>
</evidence>
<keyword evidence="11" id="KW-1185">Reference proteome</keyword>
<dbReference type="InterPro" id="IPR054734">
    <property type="entry name" value="PqqF-like_C_4"/>
</dbReference>
<dbReference type="eggNOG" id="KOG0959">
    <property type="taxonomic scope" value="Eukaryota"/>
</dbReference>
<dbReference type="InterPro" id="IPR011249">
    <property type="entry name" value="Metalloenz_LuxS/M16"/>
</dbReference>
<dbReference type="GO" id="GO:0005829">
    <property type="term" value="C:cytosol"/>
    <property type="evidence" value="ECO:0007669"/>
    <property type="project" value="TreeGrafter"/>
</dbReference>
<dbReference type="PANTHER" id="PTHR43690:SF18">
    <property type="entry name" value="INSULIN-DEGRADING ENZYME-RELATED"/>
    <property type="match status" value="1"/>
</dbReference>
<evidence type="ECO:0000259" key="8">
    <source>
        <dbReference type="Pfam" id="PF16187"/>
    </source>
</evidence>
<name>A0A0D3KBS9_EMIH1</name>
<dbReference type="Pfam" id="PF22456">
    <property type="entry name" value="PqqF-like_C_4"/>
    <property type="match status" value="1"/>
</dbReference>
<proteinExistence type="inferred from homology"/>
<evidence type="ECO:0000313" key="11">
    <source>
        <dbReference type="Proteomes" id="UP000013827"/>
    </source>
</evidence>
<dbReference type="PANTHER" id="PTHR43690">
    <property type="entry name" value="NARDILYSIN"/>
    <property type="match status" value="1"/>
</dbReference>
<protein>
    <submittedName>
        <fullName evidence="10">Uncharacterized protein</fullName>
    </submittedName>
</protein>
<evidence type="ECO:0000259" key="7">
    <source>
        <dbReference type="Pfam" id="PF00675"/>
    </source>
</evidence>
<dbReference type="Pfam" id="PF16187">
    <property type="entry name" value="Peptidase_M16_M"/>
    <property type="match status" value="2"/>
</dbReference>
<feature type="domain" description="Peptidase M16 middle/third" evidence="8">
    <location>
        <begin position="367"/>
        <end position="497"/>
    </location>
</feature>
<feature type="domain" description="Coenzyme PQQ synthesis protein F-like C-terminal lobe" evidence="9">
    <location>
        <begin position="603"/>
        <end position="695"/>
    </location>
</feature>
<organism evidence="10 11">
    <name type="scientific">Emiliania huxleyi (strain CCMP1516)</name>
    <dbReference type="NCBI Taxonomy" id="280463"/>
    <lineage>
        <taxon>Eukaryota</taxon>
        <taxon>Haptista</taxon>
        <taxon>Haptophyta</taxon>
        <taxon>Prymnesiophyceae</taxon>
        <taxon>Isochrysidales</taxon>
        <taxon>Noelaerhabdaceae</taxon>
        <taxon>Emiliania</taxon>
    </lineage>
</organism>
<dbReference type="HOGENOM" id="CLU_004639_1_3_1"/>
<dbReference type="SUPFAM" id="SSF63411">
    <property type="entry name" value="LuxS/MPP-like metallohydrolase"/>
    <property type="match status" value="4"/>
</dbReference>
<feature type="domain" description="Peptidase M16 N-terminal" evidence="7">
    <location>
        <begin position="3"/>
        <end position="119"/>
    </location>
</feature>
<dbReference type="GO" id="GO:0005739">
    <property type="term" value="C:mitochondrion"/>
    <property type="evidence" value="ECO:0007669"/>
    <property type="project" value="TreeGrafter"/>
</dbReference>
<reference evidence="11" key="1">
    <citation type="journal article" date="2013" name="Nature">
        <title>Pan genome of the phytoplankton Emiliania underpins its global distribution.</title>
        <authorList>
            <person name="Read B.A."/>
            <person name="Kegel J."/>
            <person name="Klute M.J."/>
            <person name="Kuo A."/>
            <person name="Lefebvre S.C."/>
            <person name="Maumus F."/>
            <person name="Mayer C."/>
            <person name="Miller J."/>
            <person name="Monier A."/>
            <person name="Salamov A."/>
            <person name="Young J."/>
            <person name="Aguilar M."/>
            <person name="Claverie J.M."/>
            <person name="Frickenhaus S."/>
            <person name="Gonzalez K."/>
            <person name="Herman E.K."/>
            <person name="Lin Y.C."/>
            <person name="Napier J."/>
            <person name="Ogata H."/>
            <person name="Sarno A.F."/>
            <person name="Shmutz J."/>
            <person name="Schroeder D."/>
            <person name="de Vargas C."/>
            <person name="Verret F."/>
            <person name="von Dassow P."/>
            <person name="Valentin K."/>
            <person name="Van de Peer Y."/>
            <person name="Wheeler G."/>
            <person name="Dacks J.B."/>
            <person name="Delwiche C.F."/>
            <person name="Dyhrman S.T."/>
            <person name="Glockner G."/>
            <person name="John U."/>
            <person name="Richards T."/>
            <person name="Worden A.Z."/>
            <person name="Zhang X."/>
            <person name="Grigoriev I.V."/>
            <person name="Allen A.E."/>
            <person name="Bidle K."/>
            <person name="Borodovsky M."/>
            <person name="Bowler C."/>
            <person name="Brownlee C."/>
            <person name="Cock J.M."/>
            <person name="Elias M."/>
            <person name="Gladyshev V.N."/>
            <person name="Groth M."/>
            <person name="Guda C."/>
            <person name="Hadaegh A."/>
            <person name="Iglesias-Rodriguez M.D."/>
            <person name="Jenkins J."/>
            <person name="Jones B.M."/>
            <person name="Lawson T."/>
            <person name="Leese F."/>
            <person name="Lindquist E."/>
            <person name="Lobanov A."/>
            <person name="Lomsadze A."/>
            <person name="Malik S.B."/>
            <person name="Marsh M.E."/>
            <person name="Mackinder L."/>
            <person name="Mock T."/>
            <person name="Mueller-Roeber B."/>
            <person name="Pagarete A."/>
            <person name="Parker M."/>
            <person name="Probert I."/>
            <person name="Quesneville H."/>
            <person name="Raines C."/>
            <person name="Rensing S.A."/>
            <person name="Riano-Pachon D.M."/>
            <person name="Richier S."/>
            <person name="Rokitta S."/>
            <person name="Shiraiwa Y."/>
            <person name="Soanes D.M."/>
            <person name="van der Giezen M."/>
            <person name="Wahlund T.M."/>
            <person name="Williams B."/>
            <person name="Wilson W."/>
            <person name="Wolfe G."/>
            <person name="Wurch L.L."/>
        </authorList>
    </citation>
    <scope>NUCLEOTIDE SEQUENCE</scope>
</reference>
<keyword evidence="3" id="KW-0479">Metal-binding</keyword>
<feature type="domain" description="Peptidase M16 middle/third" evidence="8">
    <location>
        <begin position="256"/>
        <end position="341"/>
    </location>
</feature>
<evidence type="ECO:0000313" key="10">
    <source>
        <dbReference type="EnsemblProtists" id="EOD33214"/>
    </source>
</evidence>
<dbReference type="EnsemblProtists" id="EOD33214">
    <property type="protein sequence ID" value="EOD33214"/>
    <property type="gene ID" value="EMIHUDRAFT_449448"/>
</dbReference>
<evidence type="ECO:0000256" key="3">
    <source>
        <dbReference type="ARBA" id="ARBA00022723"/>
    </source>
</evidence>
<dbReference type="GO" id="GO:0046872">
    <property type="term" value="F:metal ion binding"/>
    <property type="evidence" value="ECO:0007669"/>
    <property type="project" value="UniProtKB-KW"/>
</dbReference>
<evidence type="ECO:0000256" key="4">
    <source>
        <dbReference type="ARBA" id="ARBA00022801"/>
    </source>
</evidence>
<comment type="similarity">
    <text evidence="1">Belongs to the peptidase M16 family.</text>
</comment>
<dbReference type="GO" id="GO:0004222">
    <property type="term" value="F:metalloendopeptidase activity"/>
    <property type="evidence" value="ECO:0007669"/>
    <property type="project" value="InterPro"/>
</dbReference>
<dbReference type="Proteomes" id="UP000013827">
    <property type="component" value="Unassembled WGS sequence"/>
</dbReference>
<dbReference type="InterPro" id="IPR050626">
    <property type="entry name" value="Peptidase_M16"/>
</dbReference>
<dbReference type="InterPro" id="IPR011765">
    <property type="entry name" value="Pept_M16_N"/>
</dbReference>
<dbReference type="Pfam" id="PF00675">
    <property type="entry name" value="Peptidase_M16"/>
    <property type="match status" value="1"/>
</dbReference>